<name>A0AAV8ZG41_9CUCU</name>
<evidence type="ECO:0000256" key="4">
    <source>
        <dbReference type="ARBA" id="ARBA00023271"/>
    </source>
</evidence>
<dbReference type="Pfam" id="PF20180">
    <property type="entry name" value="UQCC2_CBP6"/>
    <property type="match status" value="1"/>
</dbReference>
<dbReference type="EMBL" id="JAPWTK010000002">
    <property type="protein sequence ID" value="KAJ8962698.1"/>
    <property type="molecule type" value="Genomic_DNA"/>
</dbReference>
<reference evidence="7" key="1">
    <citation type="journal article" date="2023" name="Insect Mol. Biol.">
        <title>Genome sequencing provides insights into the evolution of gene families encoding plant cell wall-degrading enzymes in longhorned beetles.</title>
        <authorList>
            <person name="Shin N.R."/>
            <person name="Okamura Y."/>
            <person name="Kirsch R."/>
            <person name="Pauchet Y."/>
        </authorList>
    </citation>
    <scope>NUCLEOTIDE SEQUENCE</scope>
    <source>
        <strain evidence="7">AMC_N1</strain>
    </source>
</reference>
<dbReference type="GO" id="GO:0042645">
    <property type="term" value="C:mitochondrial nucleoid"/>
    <property type="evidence" value="ECO:0007669"/>
    <property type="project" value="UniProtKB-SubCell"/>
</dbReference>
<gene>
    <name evidence="7" type="ORF">NQ318_001095</name>
</gene>
<evidence type="ECO:0000256" key="5">
    <source>
        <dbReference type="ARBA" id="ARBA00031206"/>
    </source>
</evidence>
<evidence type="ECO:0000256" key="6">
    <source>
        <dbReference type="ARBA" id="ARBA00032983"/>
    </source>
</evidence>
<evidence type="ECO:0000313" key="7">
    <source>
        <dbReference type="EMBL" id="KAJ8962698.1"/>
    </source>
</evidence>
<accession>A0AAV8ZG41</accession>
<dbReference type="GO" id="GO:0034551">
    <property type="term" value="P:mitochondrial respiratory chain complex III assembly"/>
    <property type="evidence" value="ECO:0007669"/>
    <property type="project" value="TreeGrafter"/>
</dbReference>
<proteinExistence type="predicted"/>
<keyword evidence="4" id="KW-1135">Mitochondrion nucleoid</keyword>
<evidence type="ECO:0000313" key="8">
    <source>
        <dbReference type="Proteomes" id="UP001162162"/>
    </source>
</evidence>
<sequence length="121" mass="14252">MAAAAGNYKRILDLLEKWPIDKSKVGRDLGEFLRFYINKAYKENRFESNFKYWDKQYLSLQKLVNNYHKNKYKRSLSSSATGLTAQQCNIALSNQFLEELGKEEKSVFRKLFSLKPDKDQN</sequence>
<dbReference type="PANTHER" id="PTHR34260">
    <property type="entry name" value="UBIQUINOL-CYTOCHROME-C REDUCTASE COMPLEX ASSEMBLY FACTOR 2"/>
    <property type="match status" value="1"/>
</dbReference>
<protein>
    <recommendedName>
        <fullName evidence="6">Mitochondrial nucleoid factor 1</fullName>
    </recommendedName>
    <alternativeName>
        <fullName evidence="5">Mitochondrial protein M19</fullName>
    </alternativeName>
</protein>
<keyword evidence="2" id="KW-0809">Transit peptide</keyword>
<dbReference type="PANTHER" id="PTHR34260:SF1">
    <property type="entry name" value="UBIQUINOL-CYTOCHROME-C REDUCTASE COMPLEX ASSEMBLY FACTOR 2"/>
    <property type="match status" value="1"/>
</dbReference>
<evidence type="ECO:0000256" key="2">
    <source>
        <dbReference type="ARBA" id="ARBA00022946"/>
    </source>
</evidence>
<dbReference type="Proteomes" id="UP001162162">
    <property type="component" value="Unassembled WGS sequence"/>
</dbReference>
<keyword evidence="8" id="KW-1185">Reference proteome</keyword>
<dbReference type="AlphaFoldDB" id="A0AAV8ZG41"/>
<keyword evidence="3" id="KW-0496">Mitochondrion</keyword>
<comment type="caution">
    <text evidence="7">The sequence shown here is derived from an EMBL/GenBank/DDBJ whole genome shotgun (WGS) entry which is preliminary data.</text>
</comment>
<evidence type="ECO:0000256" key="1">
    <source>
        <dbReference type="ARBA" id="ARBA00004436"/>
    </source>
</evidence>
<evidence type="ECO:0000256" key="3">
    <source>
        <dbReference type="ARBA" id="ARBA00023128"/>
    </source>
</evidence>
<organism evidence="7 8">
    <name type="scientific">Aromia moschata</name>
    <dbReference type="NCBI Taxonomy" id="1265417"/>
    <lineage>
        <taxon>Eukaryota</taxon>
        <taxon>Metazoa</taxon>
        <taxon>Ecdysozoa</taxon>
        <taxon>Arthropoda</taxon>
        <taxon>Hexapoda</taxon>
        <taxon>Insecta</taxon>
        <taxon>Pterygota</taxon>
        <taxon>Neoptera</taxon>
        <taxon>Endopterygota</taxon>
        <taxon>Coleoptera</taxon>
        <taxon>Polyphaga</taxon>
        <taxon>Cucujiformia</taxon>
        <taxon>Chrysomeloidea</taxon>
        <taxon>Cerambycidae</taxon>
        <taxon>Cerambycinae</taxon>
        <taxon>Callichromatini</taxon>
        <taxon>Aromia</taxon>
    </lineage>
</organism>
<comment type="subcellular location">
    <subcellularLocation>
        <location evidence="1">Mitochondrion matrix</location>
        <location evidence="1">Mitochondrion nucleoid</location>
    </subcellularLocation>
</comment>
<dbReference type="InterPro" id="IPR037698">
    <property type="entry name" value="UQCC2"/>
</dbReference>